<name>A0A0N5AIE3_9BILA</name>
<reference evidence="2" key="1">
    <citation type="submission" date="2017-02" db="UniProtKB">
        <authorList>
            <consortium name="WormBaseParasite"/>
        </authorList>
    </citation>
    <scope>IDENTIFICATION</scope>
</reference>
<dbReference type="WBParaSite" id="SMUV_0000418901-mRNA-1">
    <property type="protein sequence ID" value="SMUV_0000418901-mRNA-1"/>
    <property type="gene ID" value="SMUV_0000418901"/>
</dbReference>
<sequence>MKPLSDERKQSRMVTIEALISFDNDYEGLEKLSDYDAILNLKGMALAVKIWWNSTRKYQSMESTIWTDGLVHASDLDNMTQEEACLQLVVFQCDLVKFCNIIVENYEFEEEDYNAILEQFSQLMVERRKTELEGKGILWEDVQ</sequence>
<evidence type="ECO:0000313" key="2">
    <source>
        <dbReference type="WBParaSite" id="SMUV_0000418901-mRNA-1"/>
    </source>
</evidence>
<evidence type="ECO:0000313" key="1">
    <source>
        <dbReference type="Proteomes" id="UP000046393"/>
    </source>
</evidence>
<dbReference type="Proteomes" id="UP000046393">
    <property type="component" value="Unplaced"/>
</dbReference>
<dbReference type="AlphaFoldDB" id="A0A0N5AIE3"/>
<keyword evidence="1" id="KW-1185">Reference proteome</keyword>
<accession>A0A0N5AIE3</accession>
<protein>
    <submittedName>
        <fullName evidence="2">dUTPase</fullName>
    </submittedName>
</protein>
<proteinExistence type="predicted"/>
<organism evidence="1 2">
    <name type="scientific">Syphacia muris</name>
    <dbReference type="NCBI Taxonomy" id="451379"/>
    <lineage>
        <taxon>Eukaryota</taxon>
        <taxon>Metazoa</taxon>
        <taxon>Ecdysozoa</taxon>
        <taxon>Nematoda</taxon>
        <taxon>Chromadorea</taxon>
        <taxon>Rhabditida</taxon>
        <taxon>Spirurina</taxon>
        <taxon>Oxyuridomorpha</taxon>
        <taxon>Oxyuroidea</taxon>
        <taxon>Oxyuridae</taxon>
        <taxon>Syphacia</taxon>
    </lineage>
</organism>